<proteinExistence type="predicted"/>
<dbReference type="PROSITE" id="PS50883">
    <property type="entry name" value="EAL"/>
    <property type="match status" value="1"/>
</dbReference>
<keyword evidence="3" id="KW-1185">Reference proteome</keyword>
<reference evidence="2 3" key="1">
    <citation type="submission" date="2016-12" db="EMBL/GenBank/DDBJ databases">
        <title>Diversity of luminous bacteria.</title>
        <authorList>
            <person name="Yoshizawa S."/>
            <person name="Kogure K."/>
        </authorList>
    </citation>
    <scope>NUCLEOTIDE SEQUENCE [LARGE SCALE GENOMIC DNA]</scope>
    <source>
        <strain evidence="2 3">LC2-408</strain>
    </source>
</reference>
<sequence>MLEWNSEHRRYEMSVLGFKVHSVFQSINEADQNVFGYEAICRVEMQGAKVNVKRFYKILEDFGEKSEFRFKFFLNIMHLRNFRNSRIYGRDLKLFLNVTPCFFKYFSYGNDLNSLYLPLIKEEQVDLSQIVVEIVEDYCPLADIESLHRGTEYLRNIGISFALDDFGSGWAGYSRMAVVKPDYLKVRRDMLIEFAMSGSQDDNLLEELNTITTIQGIKVIFEGIENVDNLRAAAQYGADYYQGYHIDFPKSYPVNMLDQGVVTPDEKFRLNTYLNKKTRITSKSA</sequence>
<gene>
    <name evidence="2" type="ORF">BTO10_15790</name>
</gene>
<protein>
    <submittedName>
        <fullName evidence="2">Diguanylate phosphodiesterase</fullName>
    </submittedName>
</protein>
<dbReference type="InterPro" id="IPR001633">
    <property type="entry name" value="EAL_dom"/>
</dbReference>
<dbReference type="PANTHER" id="PTHR33121:SF70">
    <property type="entry name" value="SIGNALING PROTEIN YKOW"/>
    <property type="match status" value="1"/>
</dbReference>
<dbReference type="EMBL" id="MSCI01000002">
    <property type="protein sequence ID" value="PQJ60796.1"/>
    <property type="molecule type" value="Genomic_DNA"/>
</dbReference>
<evidence type="ECO:0000259" key="1">
    <source>
        <dbReference type="PROSITE" id="PS50883"/>
    </source>
</evidence>
<dbReference type="RefSeq" id="WP_105025187.1">
    <property type="nucleotide sequence ID" value="NZ_MSCI01000002.1"/>
</dbReference>
<accession>A0A2S7VF51</accession>
<evidence type="ECO:0000313" key="3">
    <source>
        <dbReference type="Proteomes" id="UP000238707"/>
    </source>
</evidence>
<feature type="domain" description="EAL" evidence="1">
    <location>
        <begin position="4"/>
        <end position="263"/>
    </location>
</feature>
<dbReference type="CDD" id="cd01948">
    <property type="entry name" value="EAL"/>
    <property type="match status" value="1"/>
</dbReference>
<dbReference type="Proteomes" id="UP000238707">
    <property type="component" value="Unassembled WGS sequence"/>
</dbReference>
<dbReference type="Gene3D" id="3.20.20.450">
    <property type="entry name" value="EAL domain"/>
    <property type="match status" value="1"/>
</dbReference>
<organism evidence="2 3">
    <name type="scientific">Vibrio chagasii</name>
    <dbReference type="NCBI Taxonomy" id="170679"/>
    <lineage>
        <taxon>Bacteria</taxon>
        <taxon>Pseudomonadati</taxon>
        <taxon>Pseudomonadota</taxon>
        <taxon>Gammaproteobacteria</taxon>
        <taxon>Vibrionales</taxon>
        <taxon>Vibrionaceae</taxon>
        <taxon>Vibrio</taxon>
    </lineage>
</organism>
<comment type="caution">
    <text evidence="2">The sequence shown here is derived from an EMBL/GenBank/DDBJ whole genome shotgun (WGS) entry which is preliminary data.</text>
</comment>
<dbReference type="GO" id="GO:0071111">
    <property type="term" value="F:cyclic-guanylate-specific phosphodiesterase activity"/>
    <property type="evidence" value="ECO:0007669"/>
    <property type="project" value="InterPro"/>
</dbReference>
<name>A0A2S7VF51_9VIBR</name>
<dbReference type="PANTHER" id="PTHR33121">
    <property type="entry name" value="CYCLIC DI-GMP PHOSPHODIESTERASE PDEF"/>
    <property type="match status" value="1"/>
</dbReference>
<dbReference type="InterPro" id="IPR050706">
    <property type="entry name" value="Cyclic-di-GMP_PDE-like"/>
</dbReference>
<dbReference type="InterPro" id="IPR035919">
    <property type="entry name" value="EAL_sf"/>
</dbReference>
<dbReference type="SUPFAM" id="SSF141868">
    <property type="entry name" value="EAL domain-like"/>
    <property type="match status" value="1"/>
</dbReference>
<evidence type="ECO:0000313" key="2">
    <source>
        <dbReference type="EMBL" id="PQJ60796.1"/>
    </source>
</evidence>
<dbReference type="AlphaFoldDB" id="A0A2S7VF51"/>
<dbReference type="Pfam" id="PF00563">
    <property type="entry name" value="EAL"/>
    <property type="match status" value="1"/>
</dbReference>
<dbReference type="SMART" id="SM00052">
    <property type="entry name" value="EAL"/>
    <property type="match status" value="1"/>
</dbReference>